<proteinExistence type="predicted"/>
<name>A0AC61QT06_9BACT</name>
<reference evidence="1" key="1">
    <citation type="submission" date="2019-04" db="EMBL/GenBank/DDBJ databases">
        <title>Microbes associate with the intestines of laboratory mice.</title>
        <authorList>
            <person name="Navarre W."/>
            <person name="Wong E."/>
            <person name="Huang K."/>
            <person name="Tropini C."/>
            <person name="Ng K."/>
            <person name="Yu B."/>
        </authorList>
    </citation>
    <scope>NUCLEOTIDE SEQUENCE</scope>
    <source>
        <strain evidence="1">NM73_A23</strain>
    </source>
</reference>
<dbReference type="Proteomes" id="UP000308886">
    <property type="component" value="Unassembled WGS sequence"/>
</dbReference>
<organism evidence="1 2">
    <name type="scientific">Palleniella muris</name>
    <dbReference type="NCBI Taxonomy" id="3038145"/>
    <lineage>
        <taxon>Bacteria</taxon>
        <taxon>Pseudomonadati</taxon>
        <taxon>Bacteroidota</taxon>
        <taxon>Bacteroidia</taxon>
        <taxon>Bacteroidales</taxon>
        <taxon>Prevotellaceae</taxon>
        <taxon>Palleniella</taxon>
    </lineage>
</organism>
<accession>A0AC61QT06</accession>
<evidence type="ECO:0000313" key="1">
    <source>
        <dbReference type="EMBL" id="TGX83590.1"/>
    </source>
</evidence>
<evidence type="ECO:0000313" key="2">
    <source>
        <dbReference type="Proteomes" id="UP000308886"/>
    </source>
</evidence>
<keyword evidence="2" id="KW-1185">Reference proteome</keyword>
<sequence>MNRIIFTIILCAALFSAHAQKIVRNYHGTPLLEVLKDLSKTTEKRITFIYNDLEDFSITKRIKRDKVADAIREAVGFYPIRIVESDSLICVECINSDQSRLVGQLVDSKNKPVAYANIQLLNPKASTYITGGVSNEVGRFVIPSPIKQVLAKISCVGFKTITSLYNVTDIGKVSMREAGIMLQAVQVEQKEAVRDGDRVKFYPSKDLKNNAYNGYSALSLMTLPGIDVDVVNKSITKLGAPGLLICLNGRPVESDEIETINPKDIEHIDYYPYYNADYPTAGTVIDFRVKRRDHGGQMYLHAGEDLNIVSGNDIADWKIYSKNTEYPAVDRPSATLCER</sequence>
<comment type="caution">
    <text evidence="1">The sequence shown here is derived from an EMBL/GenBank/DDBJ whole genome shotgun (WGS) entry which is preliminary data.</text>
</comment>
<gene>
    <name evidence="1" type="ORF">E5358_02785</name>
</gene>
<dbReference type="EMBL" id="SRZC01000003">
    <property type="protein sequence ID" value="TGX83590.1"/>
    <property type="molecule type" value="Genomic_DNA"/>
</dbReference>
<protein>
    <submittedName>
        <fullName evidence="1">Carboxypeptidase regulatory-like domain-containing protein</fullName>
    </submittedName>
</protein>